<feature type="compositionally biased region" description="Polar residues" evidence="1">
    <location>
        <begin position="9"/>
        <end position="22"/>
    </location>
</feature>
<dbReference type="EMBL" id="NMUH01005305">
    <property type="protein sequence ID" value="MQM12402.1"/>
    <property type="molecule type" value="Genomic_DNA"/>
</dbReference>
<comment type="caution">
    <text evidence="2">The sequence shown here is derived from an EMBL/GenBank/DDBJ whole genome shotgun (WGS) entry which is preliminary data.</text>
</comment>
<evidence type="ECO:0000256" key="1">
    <source>
        <dbReference type="SAM" id="MobiDB-lite"/>
    </source>
</evidence>
<dbReference type="AlphaFoldDB" id="A0A843WP54"/>
<feature type="region of interest" description="Disordered" evidence="1">
    <location>
        <begin position="1"/>
        <end position="22"/>
    </location>
</feature>
<reference evidence="2" key="1">
    <citation type="submission" date="2017-07" db="EMBL/GenBank/DDBJ databases">
        <title>Taro Niue Genome Assembly and Annotation.</title>
        <authorList>
            <person name="Atibalentja N."/>
            <person name="Keating K."/>
            <person name="Fields C.J."/>
        </authorList>
    </citation>
    <scope>NUCLEOTIDE SEQUENCE</scope>
    <source>
        <strain evidence="2">Niue_2</strain>
        <tissue evidence="2">Leaf</tissue>
    </source>
</reference>
<keyword evidence="3" id="KW-1185">Reference proteome</keyword>
<dbReference type="Proteomes" id="UP000652761">
    <property type="component" value="Unassembled WGS sequence"/>
</dbReference>
<evidence type="ECO:0000313" key="3">
    <source>
        <dbReference type="Proteomes" id="UP000652761"/>
    </source>
</evidence>
<proteinExistence type="predicted"/>
<evidence type="ECO:0000313" key="2">
    <source>
        <dbReference type="EMBL" id="MQM12402.1"/>
    </source>
</evidence>
<gene>
    <name evidence="2" type="ORF">Taro_045320</name>
</gene>
<accession>A0A843WP54</accession>
<sequence length="22" mass="2132">MAGAVTGGKTLSINSSGDECAY</sequence>
<protein>
    <submittedName>
        <fullName evidence="2">Uncharacterized protein</fullName>
    </submittedName>
</protein>
<organism evidence="2 3">
    <name type="scientific">Colocasia esculenta</name>
    <name type="common">Wild taro</name>
    <name type="synonym">Arum esculentum</name>
    <dbReference type="NCBI Taxonomy" id="4460"/>
    <lineage>
        <taxon>Eukaryota</taxon>
        <taxon>Viridiplantae</taxon>
        <taxon>Streptophyta</taxon>
        <taxon>Embryophyta</taxon>
        <taxon>Tracheophyta</taxon>
        <taxon>Spermatophyta</taxon>
        <taxon>Magnoliopsida</taxon>
        <taxon>Liliopsida</taxon>
        <taxon>Araceae</taxon>
        <taxon>Aroideae</taxon>
        <taxon>Colocasieae</taxon>
        <taxon>Colocasia</taxon>
    </lineage>
</organism>
<name>A0A843WP54_COLES</name>